<keyword evidence="3" id="KW-1185">Reference proteome</keyword>
<evidence type="ECO:0000256" key="1">
    <source>
        <dbReference type="SAM" id="SignalP"/>
    </source>
</evidence>
<keyword evidence="1" id="KW-0732">Signal</keyword>
<name>A0A8J7WA83_9RHOB</name>
<organism evidence="2 3">
    <name type="scientific">Thetidibacter halocola</name>
    <dbReference type="NCBI Taxonomy" id="2827239"/>
    <lineage>
        <taxon>Bacteria</taxon>
        <taxon>Pseudomonadati</taxon>
        <taxon>Pseudomonadota</taxon>
        <taxon>Alphaproteobacteria</taxon>
        <taxon>Rhodobacterales</taxon>
        <taxon>Roseobacteraceae</taxon>
        <taxon>Thetidibacter</taxon>
    </lineage>
</organism>
<protein>
    <submittedName>
        <fullName evidence="2">Uncharacterized protein</fullName>
    </submittedName>
</protein>
<feature type="signal peptide" evidence="1">
    <location>
        <begin position="1"/>
        <end position="22"/>
    </location>
</feature>
<dbReference type="EMBL" id="JAGTUU010000001">
    <property type="protein sequence ID" value="MBS0123072.1"/>
    <property type="molecule type" value="Genomic_DNA"/>
</dbReference>
<dbReference type="RefSeq" id="WP_212535032.1">
    <property type="nucleotide sequence ID" value="NZ_JAGTUU010000001.1"/>
</dbReference>
<proteinExistence type="predicted"/>
<evidence type="ECO:0000313" key="3">
    <source>
        <dbReference type="Proteomes" id="UP000681356"/>
    </source>
</evidence>
<dbReference type="AlphaFoldDB" id="A0A8J7WA83"/>
<reference evidence="2" key="1">
    <citation type="submission" date="2021-04" db="EMBL/GenBank/DDBJ databases">
        <authorList>
            <person name="Yoon J."/>
        </authorList>
    </citation>
    <scope>NUCLEOTIDE SEQUENCE</scope>
    <source>
        <strain evidence="2">KMU-90</strain>
    </source>
</reference>
<accession>A0A8J7WA83</accession>
<dbReference type="Proteomes" id="UP000681356">
    <property type="component" value="Unassembled WGS sequence"/>
</dbReference>
<evidence type="ECO:0000313" key="2">
    <source>
        <dbReference type="EMBL" id="MBS0123072.1"/>
    </source>
</evidence>
<gene>
    <name evidence="2" type="ORF">KB874_02905</name>
</gene>
<feature type="chain" id="PRO_5035189566" evidence="1">
    <location>
        <begin position="23"/>
        <end position="157"/>
    </location>
</feature>
<comment type="caution">
    <text evidence="2">The sequence shown here is derived from an EMBL/GenBank/DDBJ whole genome shotgun (WGS) entry which is preliminary data.</text>
</comment>
<sequence length="157" mass="16796">MSYRTRLSACLFAAALGPQAVAAQDFNQAQVWHFDCAEEGQTASEGRFSIVWNRDACLARLTWPNGNGKGLSIIHGFADGAQSSVHFWYSPATAKFTGGETAESRYGGWVEGFGPGFVSIRSSGEIAVTTHDIIYGGMRAFSSEGTCAIEAESLEAK</sequence>